<sequence length="290" mass="33053">MKMTNKNKSNFLPVILILAIVAILAVVLAPRMVSQSKIAQTLQSSAKDKEVAELLATMSKNPNKDSQEYKEARQKFCLLTARPVKEREKAIANIREFLGIPDIPVEFLCSRFAGKPDDSETDYNNPTSEHYEAARHGFEVDPKTNYLIGVGDAERRTGRKEDGTRWSEPLPEYDYSGRYSTPEEVRKVAEKFLTDHKDIFGIDLTKMTYKYEGTKPGNFFMHWEDKSVSVTKEHEVCGDVDQNREGAYQDAKGVWCIKQKSTNYQRIDIAITNGGQIIIYRNNINDLDKL</sequence>
<dbReference type="AlphaFoldDB" id="A0A1F8B9R5"/>
<comment type="caution">
    <text evidence="1">The sequence shown here is derived from an EMBL/GenBank/DDBJ whole genome shotgun (WGS) entry which is preliminary data.</text>
</comment>
<gene>
    <name evidence="1" type="ORF">A2892_01855</name>
</gene>
<evidence type="ECO:0000313" key="1">
    <source>
        <dbReference type="EMBL" id="OGM60767.1"/>
    </source>
</evidence>
<name>A0A1F8B9R5_9BACT</name>
<proteinExistence type="predicted"/>
<evidence type="ECO:0000313" key="2">
    <source>
        <dbReference type="Proteomes" id="UP000176404"/>
    </source>
</evidence>
<accession>A0A1F8B9R5</accession>
<reference evidence="1 2" key="1">
    <citation type="journal article" date="2016" name="Nat. Commun.">
        <title>Thousands of microbial genomes shed light on interconnected biogeochemical processes in an aquifer system.</title>
        <authorList>
            <person name="Anantharaman K."/>
            <person name="Brown C.T."/>
            <person name="Hug L.A."/>
            <person name="Sharon I."/>
            <person name="Castelle C.J."/>
            <person name="Probst A.J."/>
            <person name="Thomas B.C."/>
            <person name="Singh A."/>
            <person name="Wilkins M.J."/>
            <person name="Karaoz U."/>
            <person name="Brodie E.L."/>
            <person name="Williams K.H."/>
            <person name="Hubbard S.S."/>
            <person name="Banfield J.F."/>
        </authorList>
    </citation>
    <scope>NUCLEOTIDE SEQUENCE [LARGE SCALE GENOMIC DNA]</scope>
</reference>
<dbReference type="EMBL" id="MGHD01000003">
    <property type="protein sequence ID" value="OGM60767.1"/>
    <property type="molecule type" value="Genomic_DNA"/>
</dbReference>
<organism evidence="1 2">
    <name type="scientific">Candidatus Woesebacteria bacterium RIFCSPLOWO2_01_FULL_39_10b</name>
    <dbReference type="NCBI Taxonomy" id="1802517"/>
    <lineage>
        <taxon>Bacteria</taxon>
        <taxon>Candidatus Woeseibacteriota</taxon>
    </lineage>
</organism>
<protein>
    <submittedName>
        <fullName evidence="1">Uncharacterized protein</fullName>
    </submittedName>
</protein>
<dbReference type="Proteomes" id="UP000176404">
    <property type="component" value="Unassembled WGS sequence"/>
</dbReference>